<dbReference type="GO" id="GO:0016491">
    <property type="term" value="F:oxidoreductase activity"/>
    <property type="evidence" value="ECO:0007669"/>
    <property type="project" value="UniProtKB-KW"/>
</dbReference>
<proteinExistence type="inferred from homology"/>
<organism evidence="4 5">
    <name type="scientific">Tremella mesenterica</name>
    <name type="common">Jelly fungus</name>
    <dbReference type="NCBI Taxonomy" id="5217"/>
    <lineage>
        <taxon>Eukaryota</taxon>
        <taxon>Fungi</taxon>
        <taxon>Dikarya</taxon>
        <taxon>Basidiomycota</taxon>
        <taxon>Agaricomycotina</taxon>
        <taxon>Tremellomycetes</taxon>
        <taxon>Tremellales</taxon>
        <taxon>Tremellaceae</taxon>
        <taxon>Tremella</taxon>
    </lineage>
</organism>
<evidence type="ECO:0000256" key="3">
    <source>
        <dbReference type="ARBA" id="ARBA00023002"/>
    </source>
</evidence>
<dbReference type="InterPro" id="IPR002347">
    <property type="entry name" value="SDR_fam"/>
</dbReference>
<dbReference type="EMBL" id="SDIL01000114">
    <property type="protein sequence ID" value="RXK35965.1"/>
    <property type="molecule type" value="Genomic_DNA"/>
</dbReference>
<dbReference type="InParanoid" id="A0A4Q1BEX0"/>
<dbReference type="SUPFAM" id="SSF51735">
    <property type="entry name" value="NAD(P)-binding Rossmann-fold domains"/>
    <property type="match status" value="1"/>
</dbReference>
<sequence length="323" mass="35570">MSLTYDRHTTAEQVCKEFAPQIKGRTILVTGPSLSSLGFITAAAMAAHEPGLFILIGRNATRLHEAEEALHKINSELEIKIVQCDMSVMSETKKAAEEILSWNVNIDILVANAGVMLVPETITPEGFELTLATNYLSHFLLATLLMPRILNSTSKRIVWVSSGAHKITDLRWDDPNFKAEGSYDRLLSYGQSKTAMVLIARQLAKRYGSQGLQSYSLCPGPNPTALLDHLPLETRVEFGNRFGGLYFENGDINYDSPIWKKPEEGAAVICRAALDPSLEPNGAFLEDSLIAEESCASWGKDPASVEKIWEWTYNVLGEPVPSA</sequence>
<dbReference type="PANTHER" id="PTHR24320">
    <property type="entry name" value="RETINOL DEHYDROGENASE"/>
    <property type="match status" value="1"/>
</dbReference>
<dbReference type="InterPro" id="IPR036291">
    <property type="entry name" value="NAD(P)-bd_dom_sf"/>
</dbReference>
<dbReference type="VEuPathDB" id="FungiDB:TREMEDRAFT_62644"/>
<evidence type="ECO:0000313" key="4">
    <source>
        <dbReference type="EMBL" id="RXK35965.1"/>
    </source>
</evidence>
<protein>
    <recommendedName>
        <fullName evidence="6">Short-chain dehydrogenase</fullName>
    </recommendedName>
</protein>
<comment type="similarity">
    <text evidence="1">Belongs to the short-chain dehydrogenases/reductases (SDR) family.</text>
</comment>
<reference evidence="4 5" key="1">
    <citation type="submission" date="2016-06" db="EMBL/GenBank/DDBJ databases">
        <title>Evolution of pathogenesis and genome organization in the Tremellales.</title>
        <authorList>
            <person name="Cuomo C."/>
            <person name="Litvintseva A."/>
            <person name="Heitman J."/>
            <person name="Chen Y."/>
            <person name="Sun S."/>
            <person name="Springer D."/>
            <person name="Dromer F."/>
            <person name="Young S."/>
            <person name="Zeng Q."/>
            <person name="Chapman S."/>
            <person name="Gujja S."/>
            <person name="Saif S."/>
            <person name="Birren B."/>
        </authorList>
    </citation>
    <scope>NUCLEOTIDE SEQUENCE [LARGE SCALE GENOMIC DNA]</scope>
    <source>
        <strain evidence="4 5">ATCC 28783</strain>
    </source>
</reference>
<gene>
    <name evidence="4" type="ORF">M231_06788</name>
</gene>
<dbReference type="AlphaFoldDB" id="A0A4Q1BEX0"/>
<name>A0A4Q1BEX0_TREME</name>
<dbReference type="PRINTS" id="PR00081">
    <property type="entry name" value="GDHRDH"/>
</dbReference>
<accession>A0A4Q1BEX0</accession>
<dbReference type="Proteomes" id="UP000289152">
    <property type="component" value="Unassembled WGS sequence"/>
</dbReference>
<evidence type="ECO:0008006" key="6">
    <source>
        <dbReference type="Google" id="ProtNLM"/>
    </source>
</evidence>
<dbReference type="Gene3D" id="3.40.50.720">
    <property type="entry name" value="NAD(P)-binding Rossmann-like Domain"/>
    <property type="match status" value="1"/>
</dbReference>
<dbReference type="PANTHER" id="PTHR24320:SF283">
    <property type="entry name" value="RETINOL DEHYDROGENASE 11"/>
    <property type="match status" value="1"/>
</dbReference>
<dbReference type="OrthoDB" id="191139at2759"/>
<dbReference type="PROSITE" id="PS00061">
    <property type="entry name" value="ADH_SHORT"/>
    <property type="match status" value="1"/>
</dbReference>
<evidence type="ECO:0000313" key="5">
    <source>
        <dbReference type="Proteomes" id="UP000289152"/>
    </source>
</evidence>
<dbReference type="STRING" id="5217.A0A4Q1BEX0"/>
<dbReference type="Pfam" id="PF00106">
    <property type="entry name" value="adh_short"/>
    <property type="match status" value="1"/>
</dbReference>
<evidence type="ECO:0000256" key="2">
    <source>
        <dbReference type="ARBA" id="ARBA00022857"/>
    </source>
</evidence>
<keyword evidence="5" id="KW-1185">Reference proteome</keyword>
<comment type="caution">
    <text evidence="4">The sequence shown here is derived from an EMBL/GenBank/DDBJ whole genome shotgun (WGS) entry which is preliminary data.</text>
</comment>
<dbReference type="InterPro" id="IPR020904">
    <property type="entry name" value="Sc_DH/Rdtase_CS"/>
</dbReference>
<keyword evidence="2" id="KW-0521">NADP</keyword>
<evidence type="ECO:0000256" key="1">
    <source>
        <dbReference type="ARBA" id="ARBA00006484"/>
    </source>
</evidence>
<keyword evidence="3" id="KW-0560">Oxidoreductase</keyword>